<evidence type="ECO:0000256" key="5">
    <source>
        <dbReference type="ARBA" id="ARBA00022840"/>
    </source>
</evidence>
<dbReference type="EMBL" id="JABSTV010001248">
    <property type="protein sequence ID" value="KAH7970099.1"/>
    <property type="molecule type" value="Genomic_DNA"/>
</dbReference>
<evidence type="ECO:0000313" key="11">
    <source>
        <dbReference type="EMBL" id="KAH7970099.1"/>
    </source>
</evidence>
<keyword evidence="6 9" id="KW-0648">Protein biosynthesis</keyword>
<evidence type="ECO:0000256" key="2">
    <source>
        <dbReference type="ARBA" id="ARBA00012837"/>
    </source>
</evidence>
<comment type="similarity">
    <text evidence="1 9">Belongs to the class-I aminoacyl-tRNA synthetase family.</text>
</comment>
<protein>
    <recommendedName>
        <fullName evidence="2">arginine--tRNA ligase</fullName>
        <ecNumber evidence="2">6.1.1.19</ecNumber>
    </recommendedName>
</protein>
<keyword evidence="4 9" id="KW-0547">Nucleotide-binding</keyword>
<organism evidence="11 12">
    <name type="scientific">Rhipicephalus sanguineus</name>
    <name type="common">Brown dog tick</name>
    <name type="synonym">Ixodes sanguineus</name>
    <dbReference type="NCBI Taxonomy" id="34632"/>
    <lineage>
        <taxon>Eukaryota</taxon>
        <taxon>Metazoa</taxon>
        <taxon>Ecdysozoa</taxon>
        <taxon>Arthropoda</taxon>
        <taxon>Chelicerata</taxon>
        <taxon>Arachnida</taxon>
        <taxon>Acari</taxon>
        <taxon>Parasitiformes</taxon>
        <taxon>Ixodida</taxon>
        <taxon>Ixodoidea</taxon>
        <taxon>Ixodidae</taxon>
        <taxon>Rhipicephalinae</taxon>
        <taxon>Rhipicephalus</taxon>
        <taxon>Rhipicephalus</taxon>
    </lineage>
</organism>
<dbReference type="Gene3D" id="3.40.50.620">
    <property type="entry name" value="HUPs"/>
    <property type="match status" value="1"/>
</dbReference>
<evidence type="ECO:0000256" key="9">
    <source>
        <dbReference type="RuleBase" id="RU363038"/>
    </source>
</evidence>
<dbReference type="GO" id="GO:0004814">
    <property type="term" value="F:arginine-tRNA ligase activity"/>
    <property type="evidence" value="ECO:0007669"/>
    <property type="project" value="UniProtKB-EC"/>
</dbReference>
<keyword evidence="3 9" id="KW-0436">Ligase</keyword>
<dbReference type="SUPFAM" id="SSF52374">
    <property type="entry name" value="Nucleotidylyl transferase"/>
    <property type="match status" value="1"/>
</dbReference>
<dbReference type="VEuPathDB" id="VectorBase:RSAN_031048"/>
<evidence type="ECO:0000256" key="6">
    <source>
        <dbReference type="ARBA" id="ARBA00022917"/>
    </source>
</evidence>
<proteinExistence type="inferred from homology"/>
<evidence type="ECO:0000256" key="7">
    <source>
        <dbReference type="ARBA" id="ARBA00023146"/>
    </source>
</evidence>
<accession>A0A9D4Q983</accession>
<sequence length="402" mass="45458">MARGMMAVESKVRFDSDEEFKKRAYACVVQLQSHDQDMISAWKLICDVSRREFQTIYERLDATLIERGESFYQDMMGDVVKDLEERGFLEEDEGRKVMFAKDLPVPLTIVKSDGGYTYDTSDMAALRHRVQQEKADWIIYVVDAGQAQHFNTVFACGQRAGYVDTSKVRLDHCCFGVVLGEDKSIARNVGLSLDVLRNEDVSVPVEHPKERKLAKALLRFPEVLATMLEELYLHPLCDYLFDLSQTFSEFYDNCYCIEKDRTTGKCQPMCSIMDFKVADDDCEDCDDLNEAVNSIVGGDLESNFESFAKADADVPVVAPATDAEIVDLLGGPGEEEEPLDEQPREIPTVAQTQEILRLLQSRLECAGGNHDLIIYLNKLEQALLAPSQSTRQSQLTDFFVRE</sequence>
<dbReference type="EC" id="6.1.1.19" evidence="2"/>
<evidence type="ECO:0000256" key="4">
    <source>
        <dbReference type="ARBA" id="ARBA00022741"/>
    </source>
</evidence>
<dbReference type="SUPFAM" id="SSF47323">
    <property type="entry name" value="Anticodon-binding domain of a subclass of class I aminoacyl-tRNA synthetases"/>
    <property type="match status" value="1"/>
</dbReference>
<keyword evidence="7 9" id="KW-0030">Aminoacyl-tRNA synthetase</keyword>
<dbReference type="GO" id="GO:0005524">
    <property type="term" value="F:ATP binding"/>
    <property type="evidence" value="ECO:0007669"/>
    <property type="project" value="UniProtKB-KW"/>
</dbReference>
<keyword evidence="5 9" id="KW-0067">ATP-binding</keyword>
<dbReference type="SMART" id="SM00836">
    <property type="entry name" value="DALR_1"/>
    <property type="match status" value="1"/>
</dbReference>
<comment type="catalytic activity">
    <reaction evidence="8">
        <text>tRNA(Arg) + L-arginine + ATP = L-arginyl-tRNA(Arg) + AMP + diphosphate</text>
        <dbReference type="Rhea" id="RHEA:20301"/>
        <dbReference type="Rhea" id="RHEA-COMP:9658"/>
        <dbReference type="Rhea" id="RHEA-COMP:9673"/>
        <dbReference type="ChEBI" id="CHEBI:30616"/>
        <dbReference type="ChEBI" id="CHEBI:32682"/>
        <dbReference type="ChEBI" id="CHEBI:33019"/>
        <dbReference type="ChEBI" id="CHEBI:78442"/>
        <dbReference type="ChEBI" id="CHEBI:78513"/>
        <dbReference type="ChEBI" id="CHEBI:456215"/>
        <dbReference type="EC" id="6.1.1.19"/>
    </reaction>
</comment>
<evidence type="ECO:0000313" key="12">
    <source>
        <dbReference type="Proteomes" id="UP000821837"/>
    </source>
</evidence>
<evidence type="ECO:0000256" key="8">
    <source>
        <dbReference type="ARBA" id="ARBA00049339"/>
    </source>
</evidence>
<dbReference type="PANTHER" id="PTHR11956:SF5">
    <property type="entry name" value="ARGININE--TRNA LIGASE, CYTOPLASMIC"/>
    <property type="match status" value="1"/>
</dbReference>
<dbReference type="Proteomes" id="UP000821837">
    <property type="component" value="Unassembled WGS sequence"/>
</dbReference>
<dbReference type="InterPro" id="IPR008909">
    <property type="entry name" value="DALR_anticod-bd"/>
</dbReference>
<dbReference type="Pfam" id="PF00750">
    <property type="entry name" value="tRNA-synt_1d"/>
    <property type="match status" value="1"/>
</dbReference>
<keyword evidence="12" id="KW-1185">Reference proteome</keyword>
<evidence type="ECO:0000259" key="10">
    <source>
        <dbReference type="SMART" id="SM00836"/>
    </source>
</evidence>
<dbReference type="AlphaFoldDB" id="A0A9D4Q983"/>
<dbReference type="PANTHER" id="PTHR11956">
    <property type="entry name" value="ARGINYL-TRNA SYNTHETASE"/>
    <property type="match status" value="1"/>
</dbReference>
<dbReference type="InterPro" id="IPR035684">
    <property type="entry name" value="ArgRS_core"/>
</dbReference>
<evidence type="ECO:0000256" key="3">
    <source>
        <dbReference type="ARBA" id="ARBA00022598"/>
    </source>
</evidence>
<feature type="domain" description="DALR anticodon binding" evidence="10">
    <location>
        <begin position="183"/>
        <end position="269"/>
    </location>
</feature>
<name>A0A9D4Q983_RHISA</name>
<reference evidence="11" key="2">
    <citation type="submission" date="2021-09" db="EMBL/GenBank/DDBJ databases">
        <authorList>
            <person name="Jia N."/>
            <person name="Wang J."/>
            <person name="Shi W."/>
            <person name="Du L."/>
            <person name="Sun Y."/>
            <person name="Zhan W."/>
            <person name="Jiang J."/>
            <person name="Wang Q."/>
            <person name="Zhang B."/>
            <person name="Ji P."/>
            <person name="Sakyi L.B."/>
            <person name="Cui X."/>
            <person name="Yuan T."/>
            <person name="Jiang B."/>
            <person name="Yang W."/>
            <person name="Lam T.T.-Y."/>
            <person name="Chang Q."/>
            <person name="Ding S."/>
            <person name="Wang X."/>
            <person name="Zhu J."/>
            <person name="Ruan X."/>
            <person name="Zhao L."/>
            <person name="Wei J."/>
            <person name="Que T."/>
            <person name="Du C."/>
            <person name="Cheng J."/>
            <person name="Dai P."/>
            <person name="Han X."/>
            <person name="Huang E."/>
            <person name="Gao Y."/>
            <person name="Liu J."/>
            <person name="Shao H."/>
            <person name="Ye R."/>
            <person name="Li L."/>
            <person name="Wei W."/>
            <person name="Wang X."/>
            <person name="Wang C."/>
            <person name="Huo Q."/>
            <person name="Li W."/>
            <person name="Guo W."/>
            <person name="Chen H."/>
            <person name="Chen S."/>
            <person name="Zhou L."/>
            <person name="Zhou L."/>
            <person name="Ni X."/>
            <person name="Tian J."/>
            <person name="Zhou Y."/>
            <person name="Sheng Y."/>
            <person name="Liu T."/>
            <person name="Pan Y."/>
            <person name="Xia L."/>
            <person name="Li J."/>
            <person name="Zhao F."/>
            <person name="Cao W."/>
        </authorList>
    </citation>
    <scope>NUCLEOTIDE SEQUENCE</scope>
    <source>
        <strain evidence="11">Rsan-2018</strain>
        <tissue evidence="11">Larvae</tissue>
    </source>
</reference>
<comment type="caution">
    <text evidence="11">The sequence shown here is derived from an EMBL/GenBank/DDBJ whole genome shotgun (WGS) entry which is preliminary data.</text>
</comment>
<reference evidence="11" key="1">
    <citation type="journal article" date="2020" name="Cell">
        <title>Large-Scale Comparative Analyses of Tick Genomes Elucidate Their Genetic Diversity and Vector Capacities.</title>
        <authorList>
            <consortium name="Tick Genome and Microbiome Consortium (TIGMIC)"/>
            <person name="Jia N."/>
            <person name="Wang J."/>
            <person name="Shi W."/>
            <person name="Du L."/>
            <person name="Sun Y."/>
            <person name="Zhan W."/>
            <person name="Jiang J.F."/>
            <person name="Wang Q."/>
            <person name="Zhang B."/>
            <person name="Ji P."/>
            <person name="Bell-Sakyi L."/>
            <person name="Cui X.M."/>
            <person name="Yuan T.T."/>
            <person name="Jiang B.G."/>
            <person name="Yang W.F."/>
            <person name="Lam T.T."/>
            <person name="Chang Q.C."/>
            <person name="Ding S.J."/>
            <person name="Wang X.J."/>
            <person name="Zhu J.G."/>
            <person name="Ruan X.D."/>
            <person name="Zhao L."/>
            <person name="Wei J.T."/>
            <person name="Ye R.Z."/>
            <person name="Que T.C."/>
            <person name="Du C.H."/>
            <person name="Zhou Y.H."/>
            <person name="Cheng J.X."/>
            <person name="Dai P.F."/>
            <person name="Guo W.B."/>
            <person name="Han X.H."/>
            <person name="Huang E.J."/>
            <person name="Li L.F."/>
            <person name="Wei W."/>
            <person name="Gao Y.C."/>
            <person name="Liu J.Z."/>
            <person name="Shao H.Z."/>
            <person name="Wang X."/>
            <person name="Wang C.C."/>
            <person name="Yang T.C."/>
            <person name="Huo Q.B."/>
            <person name="Li W."/>
            <person name="Chen H.Y."/>
            <person name="Chen S.E."/>
            <person name="Zhou L.G."/>
            <person name="Ni X.B."/>
            <person name="Tian J.H."/>
            <person name="Sheng Y."/>
            <person name="Liu T."/>
            <person name="Pan Y.S."/>
            <person name="Xia L.Y."/>
            <person name="Li J."/>
            <person name="Zhao F."/>
            <person name="Cao W.C."/>
        </authorList>
    </citation>
    <scope>NUCLEOTIDE SEQUENCE</scope>
    <source>
        <strain evidence="11">Rsan-2018</strain>
    </source>
</reference>
<dbReference type="InterPro" id="IPR014729">
    <property type="entry name" value="Rossmann-like_a/b/a_fold"/>
</dbReference>
<dbReference type="GO" id="GO:0006420">
    <property type="term" value="P:arginyl-tRNA aminoacylation"/>
    <property type="evidence" value="ECO:0007669"/>
    <property type="project" value="InterPro"/>
</dbReference>
<gene>
    <name evidence="11" type="ORF">HPB52_024069</name>
</gene>
<dbReference type="InterPro" id="IPR009080">
    <property type="entry name" value="tRNAsynth_Ia_anticodon-bd"/>
</dbReference>
<evidence type="ECO:0000256" key="1">
    <source>
        <dbReference type="ARBA" id="ARBA00005594"/>
    </source>
</evidence>
<dbReference type="InterPro" id="IPR001278">
    <property type="entry name" value="Arg-tRNA-ligase"/>
</dbReference>